<dbReference type="InterPro" id="IPR005379">
    <property type="entry name" value="FDM1-5/IDN2_XH"/>
</dbReference>
<dbReference type="AlphaFoldDB" id="A0A2G5EX70"/>
<feature type="domain" description="Factor of DNA methylation 1-5/IDN2" evidence="1">
    <location>
        <begin position="71"/>
        <end position="199"/>
    </location>
</feature>
<organism evidence="2 3">
    <name type="scientific">Aquilegia coerulea</name>
    <name type="common">Rocky mountain columbine</name>
    <dbReference type="NCBI Taxonomy" id="218851"/>
    <lineage>
        <taxon>Eukaryota</taxon>
        <taxon>Viridiplantae</taxon>
        <taxon>Streptophyta</taxon>
        <taxon>Embryophyta</taxon>
        <taxon>Tracheophyta</taxon>
        <taxon>Spermatophyta</taxon>
        <taxon>Magnoliopsida</taxon>
        <taxon>Ranunculales</taxon>
        <taxon>Ranunculaceae</taxon>
        <taxon>Thalictroideae</taxon>
        <taxon>Aquilegia</taxon>
    </lineage>
</organism>
<dbReference type="OrthoDB" id="1892195at2759"/>
<reference evidence="2 3" key="1">
    <citation type="submission" date="2017-09" db="EMBL/GenBank/DDBJ databases">
        <title>WGS assembly of Aquilegia coerulea Goldsmith.</title>
        <authorList>
            <person name="Hodges S."/>
            <person name="Kramer E."/>
            <person name="Nordborg M."/>
            <person name="Tomkins J."/>
            <person name="Borevitz J."/>
            <person name="Derieg N."/>
            <person name="Yan J."/>
            <person name="Mihaltcheva S."/>
            <person name="Hayes R.D."/>
            <person name="Rokhsar D."/>
        </authorList>
    </citation>
    <scope>NUCLEOTIDE SEQUENCE [LARGE SCALE GENOMIC DNA]</scope>
    <source>
        <strain evidence="3">cv. Goldsmith</strain>
    </source>
</reference>
<protein>
    <recommendedName>
        <fullName evidence="1">Factor of DNA methylation 1-5/IDN2 domain-containing protein</fullName>
    </recommendedName>
</protein>
<dbReference type="PANTHER" id="PTHR21596:SF82">
    <property type="entry name" value="FACTOR OF DNA METHYLATION 5-LIKE"/>
    <property type="match status" value="1"/>
</dbReference>
<keyword evidence="3" id="KW-1185">Reference proteome</keyword>
<name>A0A2G5EX70_AQUCA</name>
<dbReference type="Pfam" id="PF03469">
    <property type="entry name" value="XH"/>
    <property type="match status" value="1"/>
</dbReference>
<evidence type="ECO:0000313" key="3">
    <source>
        <dbReference type="Proteomes" id="UP000230069"/>
    </source>
</evidence>
<dbReference type="Proteomes" id="UP000230069">
    <property type="component" value="Unassembled WGS sequence"/>
</dbReference>
<dbReference type="PANTHER" id="PTHR21596">
    <property type="entry name" value="RIBONUCLEASE P SUBUNIT P38"/>
    <property type="match status" value="1"/>
</dbReference>
<evidence type="ECO:0000313" key="2">
    <source>
        <dbReference type="EMBL" id="PIA60329.1"/>
    </source>
</evidence>
<dbReference type="GO" id="GO:0080188">
    <property type="term" value="P:gene silencing by siRNA-directed DNA methylation"/>
    <property type="evidence" value="ECO:0007669"/>
    <property type="project" value="InterPro"/>
</dbReference>
<dbReference type="EMBL" id="KZ305020">
    <property type="protein sequence ID" value="PIA60329.1"/>
    <property type="molecule type" value="Genomic_DNA"/>
</dbReference>
<dbReference type="InterPro" id="IPR045177">
    <property type="entry name" value="FDM1-5/IDN2"/>
</dbReference>
<gene>
    <name evidence="2" type="ORF">AQUCO_00300078v1</name>
</gene>
<dbReference type="STRING" id="218851.A0A2G5EX70"/>
<proteinExistence type="predicted"/>
<dbReference type="InParanoid" id="A0A2G5EX70"/>
<sequence length="206" mass="24400">MVKQKLYEKEEEIITMKKYLKATADELQDIEYLNNTLLVKERTSTDELQEVRNELLSGLTDFSWRSSIRIKKMGELDPKPFQVACKEKFSSENWDIKSVELCSLWQENIKDPHWHPFNKIWINGKLHDEVDAADPKLKELRDVWGEQVYETVCVALSEINEYNPSGRYAVPELWNFKEGRKSSLKEAVEYLLKQLKFFKSRSKHPR</sequence>
<evidence type="ECO:0000259" key="1">
    <source>
        <dbReference type="Pfam" id="PF03469"/>
    </source>
</evidence>
<accession>A0A2G5EX70</accession>